<organism evidence="12 13">
    <name type="scientific">Aedes aegypti</name>
    <name type="common">Yellowfever mosquito</name>
    <name type="synonym">Culex aegypti</name>
    <dbReference type="NCBI Taxonomy" id="7159"/>
    <lineage>
        <taxon>Eukaryota</taxon>
        <taxon>Metazoa</taxon>
        <taxon>Ecdysozoa</taxon>
        <taxon>Arthropoda</taxon>
        <taxon>Hexapoda</taxon>
        <taxon>Insecta</taxon>
        <taxon>Pterygota</taxon>
        <taxon>Neoptera</taxon>
        <taxon>Endopterygota</taxon>
        <taxon>Diptera</taxon>
        <taxon>Nematocera</taxon>
        <taxon>Culicoidea</taxon>
        <taxon>Culicidae</taxon>
        <taxon>Culicinae</taxon>
        <taxon>Aedini</taxon>
        <taxon>Aedes</taxon>
        <taxon>Stegomyia</taxon>
    </lineage>
</organism>
<evidence type="ECO:0000256" key="9">
    <source>
        <dbReference type="ARBA" id="ARBA00034704"/>
    </source>
</evidence>
<sequence length="463" mass="52251">MSAHSIASVPETVQVAVRIRPLLPSEIRMGCQTVTEQIDPEEPRICVRSNEQFTFNHVFDPSSSQLEVYEKSVKTIVEKLLEGFNVTILAYGQTGSGKTYTMGTSFEGKYDVNQGIIPRTMMDLFDRIEGCEEFQSAVTCSFVELYQENVYDLLSYRNRFEKMVGIREDASGVFIPGLTEVPVNNAEEALRWMIQGASARAVASTSMNKESNRSHTMFTLTVRKIKHHQIVTMSKLHLVDLAGSERSKKTRAVGDRFRESIQINKGLLALGNVIAALGSNQNTKGYISYRDSKLTRLLQNSLGGNSITLMIACVSPADYNVDETLSTLRYADRALRIRNKPTINGGEISIREEIERLKQENQDLRKALDQAQSTPTVVSKNDRSWRKLQEQIRTTNAKLQSVVKKSNQLEFRASLAENALDRISNLLTTSDNDKFKQRTDEILGRFRKESQSWNVSEQKSNKV</sequence>
<dbReference type="FunFam" id="3.40.850.10:FF:000019">
    <property type="entry name" value="Kinesin-like protein KIN-5D"/>
    <property type="match status" value="1"/>
</dbReference>
<dbReference type="GO" id="GO:0005524">
    <property type="term" value="F:ATP binding"/>
    <property type="evidence" value="ECO:0007669"/>
    <property type="project" value="UniProtKB-UniRule"/>
</dbReference>
<dbReference type="InterPro" id="IPR001752">
    <property type="entry name" value="Kinesin_motor_dom"/>
</dbReference>
<gene>
    <name evidence="12" type="primary">110678884</name>
</gene>
<evidence type="ECO:0000256" key="3">
    <source>
        <dbReference type="ARBA" id="ARBA00022701"/>
    </source>
</evidence>
<dbReference type="GO" id="GO:0008017">
    <property type="term" value="F:microtubule binding"/>
    <property type="evidence" value="ECO:0007669"/>
    <property type="project" value="InterPro"/>
</dbReference>
<keyword evidence="8" id="KW-0206">Cytoskeleton</keyword>
<dbReference type="GO" id="GO:0051231">
    <property type="term" value="P:spindle elongation"/>
    <property type="evidence" value="ECO:0007669"/>
    <property type="project" value="TreeGrafter"/>
</dbReference>
<keyword evidence="6" id="KW-0175">Coiled coil</keyword>
<dbReference type="InterPro" id="IPR027640">
    <property type="entry name" value="Kinesin-like_fam"/>
</dbReference>
<evidence type="ECO:0000256" key="1">
    <source>
        <dbReference type="ARBA" id="ARBA00004245"/>
    </source>
</evidence>
<comment type="similarity">
    <text evidence="9">Belongs to the TRAFAC class myosin-kinesin ATPase superfamily. Kinesin family. KIN-5/BimC subfamily.</text>
</comment>
<reference evidence="12 13" key="1">
    <citation type="submission" date="2017-06" db="EMBL/GenBank/DDBJ databases">
        <title>Aedes aegypti genome working group (AGWG) sequencing and assembly.</title>
        <authorList>
            <consortium name="Aedes aegypti Genome Working Group (AGWG)"/>
            <person name="Matthews B.J."/>
        </authorList>
    </citation>
    <scope>NUCLEOTIDE SEQUENCE [LARGE SCALE GENOMIC DNA]</scope>
    <source>
        <strain evidence="12 13">LVP_AGWG</strain>
    </source>
</reference>
<dbReference type="InterPro" id="IPR027417">
    <property type="entry name" value="P-loop_NTPase"/>
</dbReference>
<keyword evidence="7 10" id="KW-0505">Motor protein</keyword>
<evidence type="ECO:0000313" key="13">
    <source>
        <dbReference type="Proteomes" id="UP000008820"/>
    </source>
</evidence>
<dbReference type="PANTHER" id="PTHR47969:SF15">
    <property type="entry name" value="CHROMOSOME-ASSOCIATED KINESIN KIF4A-RELATED"/>
    <property type="match status" value="1"/>
</dbReference>
<dbReference type="PRINTS" id="PR00380">
    <property type="entry name" value="KINESINHEAVY"/>
</dbReference>
<dbReference type="OrthoDB" id="3176171at2759"/>
<evidence type="ECO:0000256" key="7">
    <source>
        <dbReference type="ARBA" id="ARBA00023175"/>
    </source>
</evidence>
<comment type="subcellular location">
    <subcellularLocation>
        <location evidence="1">Cytoplasm</location>
        <location evidence="1">Cytoskeleton</location>
    </subcellularLocation>
</comment>
<accession>A0A6I8U0Y7</accession>
<name>A0A6I8U0Y7_AEDAE</name>
<proteinExistence type="inferred from homology"/>
<dbReference type="Proteomes" id="UP000008820">
    <property type="component" value="Chromosome 3"/>
</dbReference>
<dbReference type="InterPro" id="IPR036961">
    <property type="entry name" value="Kinesin_motor_dom_sf"/>
</dbReference>
<keyword evidence="2" id="KW-0963">Cytoplasm</keyword>
<dbReference type="SUPFAM" id="SSF52540">
    <property type="entry name" value="P-loop containing nucleoside triphosphate hydrolases"/>
    <property type="match status" value="1"/>
</dbReference>
<dbReference type="Gene3D" id="3.40.850.10">
    <property type="entry name" value="Kinesin motor domain"/>
    <property type="match status" value="1"/>
</dbReference>
<dbReference type="InParanoid" id="A0A6I8U0Y7"/>
<dbReference type="AlphaFoldDB" id="A0A6I8U0Y7"/>
<dbReference type="InterPro" id="IPR019821">
    <property type="entry name" value="Kinesin_motor_CS"/>
</dbReference>
<dbReference type="PANTHER" id="PTHR47969">
    <property type="entry name" value="CHROMOSOME-ASSOCIATED KINESIN KIF4A-RELATED"/>
    <property type="match status" value="1"/>
</dbReference>
<dbReference type="GO" id="GO:0003777">
    <property type="term" value="F:microtubule motor activity"/>
    <property type="evidence" value="ECO:0007669"/>
    <property type="project" value="InterPro"/>
</dbReference>
<dbReference type="PROSITE" id="PS00411">
    <property type="entry name" value="KINESIN_MOTOR_1"/>
    <property type="match status" value="1"/>
</dbReference>
<evidence type="ECO:0000256" key="5">
    <source>
        <dbReference type="ARBA" id="ARBA00022840"/>
    </source>
</evidence>
<evidence type="ECO:0000256" key="6">
    <source>
        <dbReference type="ARBA" id="ARBA00023054"/>
    </source>
</evidence>
<dbReference type="PROSITE" id="PS50067">
    <property type="entry name" value="KINESIN_MOTOR_2"/>
    <property type="match status" value="1"/>
</dbReference>
<feature type="binding site" evidence="10">
    <location>
        <begin position="92"/>
        <end position="99"/>
    </location>
    <ligand>
        <name>ATP</name>
        <dbReference type="ChEBI" id="CHEBI:30616"/>
    </ligand>
</feature>
<reference evidence="12" key="2">
    <citation type="submission" date="2020-05" db="UniProtKB">
        <authorList>
            <consortium name="EnsemblMetazoa"/>
        </authorList>
    </citation>
    <scope>IDENTIFICATION</scope>
    <source>
        <strain evidence="12">LVP_AGWG</strain>
    </source>
</reference>
<evidence type="ECO:0000313" key="12">
    <source>
        <dbReference type="EnsemblMetazoa" id="AAEL022181-PA"/>
    </source>
</evidence>
<dbReference type="EnsemblMetazoa" id="AAEL022181-RA">
    <property type="protein sequence ID" value="AAEL022181-PA"/>
    <property type="gene ID" value="AAEL022181"/>
</dbReference>
<evidence type="ECO:0000256" key="10">
    <source>
        <dbReference type="PROSITE-ProRule" id="PRU00283"/>
    </source>
</evidence>
<evidence type="ECO:0000256" key="4">
    <source>
        <dbReference type="ARBA" id="ARBA00022741"/>
    </source>
</evidence>
<keyword evidence="3 11" id="KW-0493">Microtubule</keyword>
<dbReference type="GO" id="GO:0007018">
    <property type="term" value="P:microtubule-based movement"/>
    <property type="evidence" value="ECO:0007669"/>
    <property type="project" value="InterPro"/>
</dbReference>
<keyword evidence="13" id="KW-1185">Reference proteome</keyword>
<dbReference type="GO" id="GO:0005875">
    <property type="term" value="C:microtubule associated complex"/>
    <property type="evidence" value="ECO:0007669"/>
    <property type="project" value="TreeGrafter"/>
</dbReference>
<dbReference type="GO" id="GO:0005874">
    <property type="term" value="C:microtubule"/>
    <property type="evidence" value="ECO:0007669"/>
    <property type="project" value="UniProtKB-KW"/>
</dbReference>
<dbReference type="Pfam" id="PF00225">
    <property type="entry name" value="Kinesin"/>
    <property type="match status" value="1"/>
</dbReference>
<evidence type="ECO:0000256" key="11">
    <source>
        <dbReference type="RuleBase" id="RU000394"/>
    </source>
</evidence>
<dbReference type="GO" id="GO:0007052">
    <property type="term" value="P:mitotic spindle organization"/>
    <property type="evidence" value="ECO:0007669"/>
    <property type="project" value="TreeGrafter"/>
</dbReference>
<keyword evidence="4 10" id="KW-0547">Nucleotide-binding</keyword>
<protein>
    <recommendedName>
        <fullName evidence="11">Kinesin-like protein</fullName>
    </recommendedName>
</protein>
<evidence type="ECO:0000256" key="2">
    <source>
        <dbReference type="ARBA" id="ARBA00022490"/>
    </source>
</evidence>
<dbReference type="SMART" id="SM00129">
    <property type="entry name" value="KISc"/>
    <property type="match status" value="1"/>
</dbReference>
<evidence type="ECO:0000256" key="8">
    <source>
        <dbReference type="ARBA" id="ARBA00023212"/>
    </source>
</evidence>
<keyword evidence="5 10" id="KW-0067">ATP-binding</keyword>